<dbReference type="InterPro" id="IPR006143">
    <property type="entry name" value="RND_pump_MFP"/>
</dbReference>
<keyword evidence="2" id="KW-0175">Coiled coil</keyword>
<sequence length="287" mass="31131">MSIRPYLIWTLPVLALAAGAVLLAKAKPKPAASSAIPIASTSILCEGRVTTYPGADVILSAEYGGLLRDLPVHELDQVKAGQVLARLDDREQAAALASAEARVKELEAELRFLTLEQQRQRQLVADGAVGQRAFDDADSRLKLTLARRESALAQVAQLQAALSKLTLRAPFAGQVVERLANPGELLPAGGRLLRLADLRRLRLEAEVDEYDLSRLRKGSKVAIEAEGTTWRGEGEIEEIPAGLSQRRLKALDPSRPTDIRVALVKVSLTPDAPLKLGQRIELRIQAN</sequence>
<dbReference type="Gene3D" id="2.40.50.100">
    <property type="match status" value="1"/>
</dbReference>
<evidence type="ECO:0000256" key="1">
    <source>
        <dbReference type="ARBA" id="ARBA00009477"/>
    </source>
</evidence>
<dbReference type="Gene3D" id="2.40.30.170">
    <property type="match status" value="1"/>
</dbReference>
<feature type="domain" description="CzcB-like barrel-sandwich hybrid" evidence="3">
    <location>
        <begin position="61"/>
        <end position="197"/>
    </location>
</feature>
<organism evidence="4 5">
    <name type="scientific">Candidatus Geothrix skivensis</name>
    <dbReference type="NCBI Taxonomy" id="2954439"/>
    <lineage>
        <taxon>Bacteria</taxon>
        <taxon>Pseudomonadati</taxon>
        <taxon>Acidobacteriota</taxon>
        <taxon>Holophagae</taxon>
        <taxon>Holophagales</taxon>
        <taxon>Holophagaceae</taxon>
        <taxon>Geothrix</taxon>
    </lineage>
</organism>
<dbReference type="EMBL" id="JADKIO010000002">
    <property type="protein sequence ID" value="MBK9794995.1"/>
    <property type="molecule type" value="Genomic_DNA"/>
</dbReference>
<evidence type="ECO:0000313" key="5">
    <source>
        <dbReference type="Proteomes" id="UP000886657"/>
    </source>
</evidence>
<dbReference type="Proteomes" id="UP000886657">
    <property type="component" value="Unassembled WGS sequence"/>
</dbReference>
<dbReference type="Gene3D" id="1.10.287.470">
    <property type="entry name" value="Helix hairpin bin"/>
    <property type="match status" value="1"/>
</dbReference>
<protein>
    <submittedName>
        <fullName evidence="4">Efflux RND transporter periplasmic adaptor subunit</fullName>
    </submittedName>
</protein>
<dbReference type="NCBIfam" id="TIGR01730">
    <property type="entry name" value="RND_mfp"/>
    <property type="match status" value="1"/>
</dbReference>
<dbReference type="InterPro" id="IPR058647">
    <property type="entry name" value="BSH_CzcB-like"/>
</dbReference>
<dbReference type="PANTHER" id="PTHR30469">
    <property type="entry name" value="MULTIDRUG RESISTANCE PROTEIN MDTA"/>
    <property type="match status" value="1"/>
</dbReference>
<gene>
    <name evidence="4" type="ORF">IPP58_00595</name>
</gene>
<comment type="caution">
    <text evidence="4">The sequence shown here is derived from an EMBL/GenBank/DDBJ whole genome shotgun (WGS) entry which is preliminary data.</text>
</comment>
<dbReference type="Pfam" id="PF25973">
    <property type="entry name" value="BSH_CzcB"/>
    <property type="match status" value="1"/>
</dbReference>
<accession>A0A9D7SCV6</accession>
<reference evidence="4" key="1">
    <citation type="submission" date="2020-10" db="EMBL/GenBank/DDBJ databases">
        <title>Connecting structure to function with the recovery of over 1000 high-quality activated sludge metagenome-assembled genomes encoding full-length rRNA genes using long-read sequencing.</title>
        <authorList>
            <person name="Singleton C.M."/>
            <person name="Petriglieri F."/>
            <person name="Kristensen J.M."/>
            <person name="Kirkegaard R.H."/>
            <person name="Michaelsen T.Y."/>
            <person name="Andersen M.H."/>
            <person name="Karst S.M."/>
            <person name="Dueholm M.S."/>
            <person name="Nielsen P.H."/>
            <person name="Albertsen M."/>
        </authorList>
    </citation>
    <scope>NUCLEOTIDE SEQUENCE</scope>
    <source>
        <strain evidence="4">Skiv_18-Q3-R9-52_MAXAC.067</strain>
    </source>
</reference>
<evidence type="ECO:0000256" key="2">
    <source>
        <dbReference type="SAM" id="Coils"/>
    </source>
</evidence>
<dbReference type="GO" id="GO:0015562">
    <property type="term" value="F:efflux transmembrane transporter activity"/>
    <property type="evidence" value="ECO:0007669"/>
    <property type="project" value="TreeGrafter"/>
</dbReference>
<dbReference type="GO" id="GO:1990281">
    <property type="term" value="C:efflux pump complex"/>
    <property type="evidence" value="ECO:0007669"/>
    <property type="project" value="TreeGrafter"/>
</dbReference>
<dbReference type="AlphaFoldDB" id="A0A9D7SCV6"/>
<dbReference type="PANTHER" id="PTHR30469:SF15">
    <property type="entry name" value="HLYD FAMILY OF SECRETION PROTEINS"/>
    <property type="match status" value="1"/>
</dbReference>
<proteinExistence type="inferred from homology"/>
<name>A0A9D7SCV6_9BACT</name>
<dbReference type="SUPFAM" id="SSF111369">
    <property type="entry name" value="HlyD-like secretion proteins"/>
    <property type="match status" value="1"/>
</dbReference>
<evidence type="ECO:0000313" key="4">
    <source>
        <dbReference type="EMBL" id="MBK9794995.1"/>
    </source>
</evidence>
<feature type="coiled-coil region" evidence="2">
    <location>
        <begin position="89"/>
        <end position="123"/>
    </location>
</feature>
<evidence type="ECO:0000259" key="3">
    <source>
        <dbReference type="Pfam" id="PF25973"/>
    </source>
</evidence>
<comment type="similarity">
    <text evidence="1">Belongs to the membrane fusion protein (MFP) (TC 8.A.1) family.</text>
</comment>